<dbReference type="Proteomes" id="UP000054018">
    <property type="component" value="Unassembled WGS sequence"/>
</dbReference>
<sequence length="257" mass="26891">MASVGDAPSNHELLASLANVKTSLCMSSVAAPPSAPMVAMPMLPPITSPPAVAALGALNKQDIPMDDTMTPSVDHLTVTILLDDPHLTVTPPSPTPPYPSSTSTLTPSSSPIHSLPPHDAAPDQDELTEPSPRGTPPSATVLMIPVDSPLVSQAQLVDSRSGSHLNTEMEWRAFEPNWHLQLVPHNLKDSSSPASNETPLPSSSTIHLPLTSRMSSSTDDSALAIALAIRDVVVAAIEAFNQALEEQGLSSKAQGKH</sequence>
<reference evidence="2 3" key="1">
    <citation type="submission" date="2014-04" db="EMBL/GenBank/DDBJ databases">
        <authorList>
            <consortium name="DOE Joint Genome Institute"/>
            <person name="Kuo A."/>
            <person name="Kohler A."/>
            <person name="Costa M.D."/>
            <person name="Nagy L.G."/>
            <person name="Floudas D."/>
            <person name="Copeland A."/>
            <person name="Barry K.W."/>
            <person name="Cichocki N."/>
            <person name="Veneault-Fourrey C."/>
            <person name="LaButti K."/>
            <person name="Lindquist E.A."/>
            <person name="Lipzen A."/>
            <person name="Lundell T."/>
            <person name="Morin E."/>
            <person name="Murat C."/>
            <person name="Sun H."/>
            <person name="Tunlid A."/>
            <person name="Henrissat B."/>
            <person name="Grigoriev I.V."/>
            <person name="Hibbett D.S."/>
            <person name="Martin F."/>
            <person name="Nordberg H.P."/>
            <person name="Cantor M.N."/>
            <person name="Hua S.X."/>
        </authorList>
    </citation>
    <scope>NUCLEOTIDE SEQUENCE [LARGE SCALE GENOMIC DNA]</scope>
    <source>
        <strain evidence="2 3">441</strain>
    </source>
</reference>
<evidence type="ECO:0000313" key="2">
    <source>
        <dbReference type="EMBL" id="KIK31370.1"/>
    </source>
</evidence>
<keyword evidence="3" id="KW-1185">Reference proteome</keyword>
<feature type="compositionally biased region" description="Polar residues" evidence="1">
    <location>
        <begin position="189"/>
        <end position="207"/>
    </location>
</feature>
<gene>
    <name evidence="2" type="ORF">PISMIDRAFT_5836</name>
</gene>
<proteinExistence type="predicted"/>
<feature type="region of interest" description="Disordered" evidence="1">
    <location>
        <begin position="185"/>
        <end position="207"/>
    </location>
</feature>
<organism evidence="2 3">
    <name type="scientific">Pisolithus microcarpus 441</name>
    <dbReference type="NCBI Taxonomy" id="765257"/>
    <lineage>
        <taxon>Eukaryota</taxon>
        <taxon>Fungi</taxon>
        <taxon>Dikarya</taxon>
        <taxon>Basidiomycota</taxon>
        <taxon>Agaricomycotina</taxon>
        <taxon>Agaricomycetes</taxon>
        <taxon>Agaricomycetidae</taxon>
        <taxon>Boletales</taxon>
        <taxon>Sclerodermatineae</taxon>
        <taxon>Pisolithaceae</taxon>
        <taxon>Pisolithus</taxon>
    </lineage>
</organism>
<evidence type="ECO:0000256" key="1">
    <source>
        <dbReference type="SAM" id="MobiDB-lite"/>
    </source>
</evidence>
<dbReference type="HOGENOM" id="CLU_061848_0_0_1"/>
<name>A0A0C9Z1H0_9AGAM</name>
<dbReference type="AlphaFoldDB" id="A0A0C9Z1H0"/>
<dbReference type="OrthoDB" id="10671609at2759"/>
<dbReference type="EMBL" id="KN833685">
    <property type="protein sequence ID" value="KIK31370.1"/>
    <property type="molecule type" value="Genomic_DNA"/>
</dbReference>
<protein>
    <submittedName>
        <fullName evidence="2">Uncharacterized protein</fullName>
    </submittedName>
</protein>
<accession>A0A0C9Z1H0</accession>
<feature type="compositionally biased region" description="Low complexity" evidence="1">
    <location>
        <begin position="100"/>
        <end position="118"/>
    </location>
</feature>
<evidence type="ECO:0000313" key="3">
    <source>
        <dbReference type="Proteomes" id="UP000054018"/>
    </source>
</evidence>
<feature type="region of interest" description="Disordered" evidence="1">
    <location>
        <begin position="87"/>
        <end position="141"/>
    </location>
</feature>
<reference evidence="3" key="2">
    <citation type="submission" date="2015-01" db="EMBL/GenBank/DDBJ databases">
        <title>Evolutionary Origins and Diversification of the Mycorrhizal Mutualists.</title>
        <authorList>
            <consortium name="DOE Joint Genome Institute"/>
            <consortium name="Mycorrhizal Genomics Consortium"/>
            <person name="Kohler A."/>
            <person name="Kuo A."/>
            <person name="Nagy L.G."/>
            <person name="Floudas D."/>
            <person name="Copeland A."/>
            <person name="Barry K.W."/>
            <person name="Cichocki N."/>
            <person name="Veneault-Fourrey C."/>
            <person name="LaButti K."/>
            <person name="Lindquist E.A."/>
            <person name="Lipzen A."/>
            <person name="Lundell T."/>
            <person name="Morin E."/>
            <person name="Murat C."/>
            <person name="Riley R."/>
            <person name="Ohm R."/>
            <person name="Sun H."/>
            <person name="Tunlid A."/>
            <person name="Henrissat B."/>
            <person name="Grigoriev I.V."/>
            <person name="Hibbett D.S."/>
            <person name="Martin F."/>
        </authorList>
    </citation>
    <scope>NUCLEOTIDE SEQUENCE [LARGE SCALE GENOMIC DNA]</scope>
    <source>
        <strain evidence="3">441</strain>
    </source>
</reference>